<dbReference type="PANTHER" id="PTHR30337">
    <property type="entry name" value="COMPONENT OF ATP-DEPENDENT DSDNA EXONUCLEASE"/>
    <property type="match status" value="1"/>
</dbReference>
<gene>
    <name evidence="3" type="primary">sbcD-1</name>
    <name evidence="3" type="ORF">MM59RIKEN_08230</name>
</gene>
<evidence type="ECO:0000259" key="2">
    <source>
        <dbReference type="Pfam" id="PF00149"/>
    </source>
</evidence>
<dbReference type="Gene3D" id="3.60.21.10">
    <property type="match status" value="1"/>
</dbReference>
<accession>A0A810Q694</accession>
<proteinExistence type="predicted"/>
<dbReference type="InterPro" id="IPR004843">
    <property type="entry name" value="Calcineurin-like_PHP"/>
</dbReference>
<evidence type="ECO:0000313" key="4">
    <source>
        <dbReference type="Proteomes" id="UP000679848"/>
    </source>
</evidence>
<dbReference type="Pfam" id="PF00149">
    <property type="entry name" value="Metallophos"/>
    <property type="match status" value="1"/>
</dbReference>
<feature type="domain" description="Calcineurin-like phosphoesterase" evidence="2">
    <location>
        <begin position="2"/>
        <end position="191"/>
    </location>
</feature>
<dbReference type="RefSeq" id="WP_213542742.1">
    <property type="nucleotide sequence ID" value="NZ_AP023420.1"/>
</dbReference>
<protein>
    <submittedName>
        <fullName evidence="3">Nuclease SbcCD subunit D</fullName>
    </submittedName>
</protein>
<dbReference type="PANTHER" id="PTHR30337:SF7">
    <property type="entry name" value="PHOSPHOESTERASE"/>
    <property type="match status" value="1"/>
</dbReference>
<organism evidence="3 4">
    <name type="scientific">Pusillibacter faecalis</name>
    <dbReference type="NCBI Taxonomy" id="2714358"/>
    <lineage>
        <taxon>Bacteria</taxon>
        <taxon>Bacillati</taxon>
        <taxon>Bacillota</taxon>
        <taxon>Clostridia</taxon>
        <taxon>Eubacteriales</taxon>
        <taxon>Oscillospiraceae</taxon>
        <taxon>Pusillibacter</taxon>
    </lineage>
</organism>
<dbReference type="InterPro" id="IPR050535">
    <property type="entry name" value="DNA_Repair-Maintenance_Comp"/>
</dbReference>
<keyword evidence="4" id="KW-1185">Reference proteome</keyword>
<name>A0A810Q694_9FIRM</name>
<dbReference type="EMBL" id="AP023420">
    <property type="protein sequence ID" value="BCK83504.1"/>
    <property type="molecule type" value="Genomic_DNA"/>
</dbReference>
<keyword evidence="1" id="KW-0378">Hydrolase</keyword>
<dbReference type="GO" id="GO:0016787">
    <property type="term" value="F:hydrolase activity"/>
    <property type="evidence" value="ECO:0007669"/>
    <property type="project" value="UniProtKB-KW"/>
</dbReference>
<dbReference type="InterPro" id="IPR041796">
    <property type="entry name" value="Mre11_N"/>
</dbReference>
<dbReference type="InterPro" id="IPR029052">
    <property type="entry name" value="Metallo-depent_PP-like"/>
</dbReference>
<dbReference type="AlphaFoldDB" id="A0A810Q694"/>
<sequence>MLKFIHAADFHMDSAFGALSASQAASRRRESRELGFRLAEYVNSHEIDLVLLAGDLFDSTGAFRETGEQLAAALRRMQAKVFVSPGNHDWYGPGSPWVTVQWPGNVHVFSTGQMTAVDLPEWNLTVHGAAFTGPEQAAGMLTGFVAPSDGRIHVGVLHGEVEPSEARYNPIRKEEIAASGLTYLALGHIHRRTESQTFGTTVCAWPGCPEGRGFDELGEKGFYEGTLSESGQVSLTFIPFARRRYEILEVDVTGRDPRAAVEAALPAETDQDLYRILLTGETSEGGVDAAALTEALAGRFYALEVRDHTRMAEDIWARAGEDSLRGLFLRELRARWDAAGDEAERDMITRAVRFGLAALDHRDLG</sequence>
<dbReference type="SUPFAM" id="SSF56300">
    <property type="entry name" value="Metallo-dependent phosphatases"/>
    <property type="match status" value="1"/>
</dbReference>
<dbReference type="Proteomes" id="UP000679848">
    <property type="component" value="Chromosome"/>
</dbReference>
<evidence type="ECO:0000313" key="3">
    <source>
        <dbReference type="EMBL" id="BCK83504.1"/>
    </source>
</evidence>
<reference evidence="3" key="1">
    <citation type="submission" date="2020-09" db="EMBL/GenBank/DDBJ databases">
        <title>New species isolated from human feces.</title>
        <authorList>
            <person name="Kitahara M."/>
            <person name="Shigeno Y."/>
            <person name="Shime M."/>
            <person name="Matsumoto Y."/>
            <person name="Nakamura S."/>
            <person name="Motooka D."/>
            <person name="Fukuoka S."/>
            <person name="Nishikawa H."/>
            <person name="Benno Y."/>
        </authorList>
    </citation>
    <scope>NUCLEOTIDE SEQUENCE</scope>
    <source>
        <strain evidence="3">MM59</strain>
    </source>
</reference>
<dbReference type="KEGG" id="pfaa:MM59RIKEN_08230"/>
<evidence type="ECO:0000256" key="1">
    <source>
        <dbReference type="ARBA" id="ARBA00022801"/>
    </source>
</evidence>
<dbReference type="CDD" id="cd00840">
    <property type="entry name" value="MPP_Mre11_N"/>
    <property type="match status" value="1"/>
</dbReference>